<dbReference type="InterPro" id="IPR001094">
    <property type="entry name" value="Flavdoxin-like"/>
</dbReference>
<dbReference type="PROSITE" id="PS51384">
    <property type="entry name" value="FAD_FR"/>
    <property type="match status" value="1"/>
</dbReference>
<sequence>MGASPDDASASSPRPSLLVLYGSETGNAQDAAERIARDANRRHYRCDVLAMDDYEVTELPRASTALFVTSTMGQGDPPANMKRFWRFLLRKSLPAASLAGVDFAVFGLGDSHYQKYNVAAKRLHKRLLSLGANPIAPLGLGDDQHPTGHEAALDPWLRDVWTSLRAKYPLRDGERDPADGEEATALERCRYSVEVVDDADAADGVDKRGNKGKWWRKHVASEMPTTPELCAAAARRTRFGTSSSTRCLYSPGDSVAVLPTPGTSTGGQKACAAAAEELLRRAGVPSDAWITVRPNVDGGGDALEPAMPAMTLIMGALDLTSASPRRYFFEVAAHFASDAAEKERLTYFASAEGRDDLYRYNERERRSVIEFLDDFKSVNLPLPWAFRVAPRLRARLFSLSSSPSSHANELHCTVSLVKWKTHYGRAREGLCSNYLARLAPGASVATWIVPGTLRLPPDASTPMIVVCTGSGVAPFRSFAHERAAMRARGDKLAPTLVFFGCRHREHDCLYEREWAVFDEPRGVLAGDVDVPGAAPPADAPADGPRWFVPAFSRDAPDGSKDYVTHRIIAHGARVWAMIAAGASVYVAGSTGRMPEDVSDAFEAVAVRHGGLDAAAARAHFARMDATGKYSVEAW</sequence>
<dbReference type="OMA" id="DIMSIPR"/>
<dbReference type="eggNOG" id="KOG1159">
    <property type="taxonomic scope" value="Eukaryota"/>
</dbReference>
<dbReference type="KEGG" id="mpp:MICPUCDRAFT_21957"/>
<evidence type="ECO:0000259" key="10">
    <source>
        <dbReference type="PROSITE" id="PS50902"/>
    </source>
</evidence>
<keyword evidence="9" id="KW-0560">Oxidoreductase</keyword>
<comment type="cofactor">
    <cofactor evidence="2">
        <name>FAD</name>
        <dbReference type="ChEBI" id="CHEBI:57692"/>
    </cofactor>
</comment>
<dbReference type="InterPro" id="IPR017927">
    <property type="entry name" value="FAD-bd_FR_type"/>
</dbReference>
<dbReference type="Gene3D" id="1.20.990.10">
    <property type="entry name" value="NADPH-cytochrome p450 Reductase, Chain A, domain 3"/>
    <property type="match status" value="1"/>
</dbReference>
<organism evidence="13">
    <name type="scientific">Micromonas pusilla (strain CCMP1545)</name>
    <name type="common">Picoplanktonic green alga</name>
    <dbReference type="NCBI Taxonomy" id="564608"/>
    <lineage>
        <taxon>Eukaryota</taxon>
        <taxon>Viridiplantae</taxon>
        <taxon>Chlorophyta</taxon>
        <taxon>Mamiellophyceae</taxon>
        <taxon>Mamiellales</taxon>
        <taxon>Mamiellaceae</taxon>
        <taxon>Micromonas</taxon>
    </lineage>
</organism>
<evidence type="ECO:0000256" key="3">
    <source>
        <dbReference type="ARBA" id="ARBA00004496"/>
    </source>
</evidence>
<comment type="subcellular location">
    <subcellularLocation>
        <location evidence="3">Cytoplasm</location>
    </subcellularLocation>
</comment>
<dbReference type="PANTHER" id="PTHR19384:SF10">
    <property type="entry name" value="NADPH-DEPENDENT DIFLAVIN OXIDOREDUCTASE 1"/>
    <property type="match status" value="1"/>
</dbReference>
<dbReference type="SUPFAM" id="SSF52343">
    <property type="entry name" value="Ferredoxin reductase-like, C-terminal NADP-linked domain"/>
    <property type="match status" value="1"/>
</dbReference>
<proteinExistence type="predicted"/>
<dbReference type="InterPro" id="IPR039261">
    <property type="entry name" value="FNR_nucleotide-bd"/>
</dbReference>
<dbReference type="InterPro" id="IPR001709">
    <property type="entry name" value="Flavoprot_Pyr_Nucl_cyt_Rdtase"/>
</dbReference>
<dbReference type="Proteomes" id="UP000001876">
    <property type="component" value="Unassembled WGS sequence"/>
</dbReference>
<dbReference type="SUPFAM" id="SSF63380">
    <property type="entry name" value="Riboflavin synthase domain-like"/>
    <property type="match status" value="1"/>
</dbReference>
<evidence type="ECO:0000256" key="4">
    <source>
        <dbReference type="ARBA" id="ARBA00022490"/>
    </source>
</evidence>
<dbReference type="SUPFAM" id="SSF52218">
    <property type="entry name" value="Flavoproteins"/>
    <property type="match status" value="1"/>
</dbReference>
<dbReference type="GO" id="GO:0010181">
    <property type="term" value="F:FMN binding"/>
    <property type="evidence" value="ECO:0007669"/>
    <property type="project" value="InterPro"/>
</dbReference>
<dbReference type="GO" id="GO:0050660">
    <property type="term" value="F:flavin adenine dinucleotide binding"/>
    <property type="evidence" value="ECO:0007669"/>
    <property type="project" value="TreeGrafter"/>
</dbReference>
<accession>C1N4X9</accession>
<dbReference type="GO" id="GO:0016651">
    <property type="term" value="F:oxidoreductase activity, acting on NAD(P)H"/>
    <property type="evidence" value="ECO:0007669"/>
    <property type="project" value="UniProtKB-ARBA"/>
</dbReference>
<evidence type="ECO:0000313" key="12">
    <source>
        <dbReference type="EMBL" id="EEH52810.1"/>
    </source>
</evidence>
<dbReference type="EMBL" id="GG663747">
    <property type="protein sequence ID" value="EEH52810.1"/>
    <property type="molecule type" value="Genomic_DNA"/>
</dbReference>
<dbReference type="Gene3D" id="2.40.30.10">
    <property type="entry name" value="Translation factors"/>
    <property type="match status" value="1"/>
</dbReference>
<dbReference type="InterPro" id="IPR029039">
    <property type="entry name" value="Flavoprotein-like_sf"/>
</dbReference>
<dbReference type="PANTHER" id="PTHR19384">
    <property type="entry name" value="NITRIC OXIDE SYNTHASE-RELATED"/>
    <property type="match status" value="1"/>
</dbReference>
<dbReference type="InterPro" id="IPR008254">
    <property type="entry name" value="Flavodoxin/NO_synth"/>
</dbReference>
<comment type="cofactor">
    <cofactor evidence="1">
        <name>FMN</name>
        <dbReference type="ChEBI" id="CHEBI:58210"/>
    </cofactor>
</comment>
<dbReference type="AlphaFoldDB" id="C1N4X9"/>
<dbReference type="GeneID" id="9688514"/>
<dbReference type="PRINTS" id="PR00371">
    <property type="entry name" value="FPNCR"/>
</dbReference>
<dbReference type="PRINTS" id="PR00369">
    <property type="entry name" value="FLAVODOXIN"/>
</dbReference>
<evidence type="ECO:0000256" key="8">
    <source>
        <dbReference type="ARBA" id="ARBA00022857"/>
    </source>
</evidence>
<dbReference type="InterPro" id="IPR023173">
    <property type="entry name" value="NADPH_Cyt_P450_Rdtase_alpha"/>
</dbReference>
<feature type="domain" description="Flavodoxin-like" evidence="10">
    <location>
        <begin position="17"/>
        <end position="161"/>
    </location>
</feature>
<keyword evidence="5" id="KW-0285">Flavoprotein</keyword>
<dbReference type="Gene3D" id="3.40.50.80">
    <property type="entry name" value="Nucleotide-binding domain of ferredoxin-NADP reductase (FNR) module"/>
    <property type="match status" value="1"/>
</dbReference>
<dbReference type="GO" id="GO:0005829">
    <property type="term" value="C:cytosol"/>
    <property type="evidence" value="ECO:0007669"/>
    <property type="project" value="TreeGrafter"/>
</dbReference>
<dbReference type="InterPro" id="IPR017938">
    <property type="entry name" value="Riboflavin_synthase-like_b-brl"/>
</dbReference>
<keyword evidence="13" id="KW-1185">Reference proteome</keyword>
<protein>
    <submittedName>
        <fullName evidence="12">Predicted protein</fullName>
    </submittedName>
</protein>
<dbReference type="OrthoDB" id="1856718at2759"/>
<evidence type="ECO:0000256" key="1">
    <source>
        <dbReference type="ARBA" id="ARBA00001917"/>
    </source>
</evidence>
<evidence type="ECO:0000256" key="2">
    <source>
        <dbReference type="ARBA" id="ARBA00001974"/>
    </source>
</evidence>
<evidence type="ECO:0000256" key="7">
    <source>
        <dbReference type="ARBA" id="ARBA00022827"/>
    </source>
</evidence>
<feature type="domain" description="FAD-binding FR-type" evidence="11">
    <location>
        <begin position="235"/>
        <end position="456"/>
    </location>
</feature>
<evidence type="ECO:0000256" key="9">
    <source>
        <dbReference type="ARBA" id="ARBA00023002"/>
    </source>
</evidence>
<dbReference type="Pfam" id="PF00667">
    <property type="entry name" value="FAD_binding_1"/>
    <property type="match status" value="1"/>
</dbReference>
<gene>
    <name evidence="12" type="ORF">MICPUCDRAFT_21957</name>
</gene>
<keyword evidence="6" id="KW-0288">FMN</keyword>
<keyword evidence="7" id="KW-0274">FAD</keyword>
<dbReference type="RefSeq" id="XP_003062871.1">
    <property type="nucleotide sequence ID" value="XM_003062825.1"/>
</dbReference>
<evidence type="ECO:0000313" key="13">
    <source>
        <dbReference type="Proteomes" id="UP000001876"/>
    </source>
</evidence>
<name>C1N4X9_MICPC</name>
<dbReference type="PROSITE" id="PS50902">
    <property type="entry name" value="FLAVODOXIN_LIKE"/>
    <property type="match status" value="1"/>
</dbReference>
<reference evidence="12 13" key="1">
    <citation type="journal article" date="2009" name="Science">
        <title>Green evolution and dynamic adaptations revealed by genomes of the marine picoeukaryotes Micromonas.</title>
        <authorList>
            <person name="Worden A.Z."/>
            <person name="Lee J.H."/>
            <person name="Mock T."/>
            <person name="Rouze P."/>
            <person name="Simmons M.P."/>
            <person name="Aerts A.L."/>
            <person name="Allen A.E."/>
            <person name="Cuvelier M.L."/>
            <person name="Derelle E."/>
            <person name="Everett M.V."/>
            <person name="Foulon E."/>
            <person name="Grimwood J."/>
            <person name="Gundlach H."/>
            <person name="Henrissat B."/>
            <person name="Napoli C."/>
            <person name="McDonald S.M."/>
            <person name="Parker M.S."/>
            <person name="Rombauts S."/>
            <person name="Salamov A."/>
            <person name="Von Dassow P."/>
            <person name="Badger J.H."/>
            <person name="Coutinho P.M."/>
            <person name="Demir E."/>
            <person name="Dubchak I."/>
            <person name="Gentemann C."/>
            <person name="Eikrem W."/>
            <person name="Gready J.E."/>
            <person name="John U."/>
            <person name="Lanier W."/>
            <person name="Lindquist E.A."/>
            <person name="Lucas S."/>
            <person name="Mayer K.F."/>
            <person name="Moreau H."/>
            <person name="Not F."/>
            <person name="Otillar R."/>
            <person name="Panaud O."/>
            <person name="Pangilinan J."/>
            <person name="Paulsen I."/>
            <person name="Piegu B."/>
            <person name="Poliakov A."/>
            <person name="Robbens S."/>
            <person name="Schmutz J."/>
            <person name="Toulza E."/>
            <person name="Wyss T."/>
            <person name="Zelensky A."/>
            <person name="Zhou K."/>
            <person name="Armbrust E.V."/>
            <person name="Bhattacharya D."/>
            <person name="Goodenough U.W."/>
            <person name="Van de Peer Y."/>
            <person name="Grigoriev I.V."/>
        </authorList>
    </citation>
    <scope>NUCLEOTIDE SEQUENCE [LARGE SCALE GENOMIC DNA]</scope>
    <source>
        <strain evidence="12 13">CCMP1545</strain>
    </source>
</reference>
<dbReference type="STRING" id="564608.C1N4X9"/>
<dbReference type="Pfam" id="PF00258">
    <property type="entry name" value="Flavodoxin_1"/>
    <property type="match status" value="1"/>
</dbReference>
<evidence type="ECO:0000256" key="5">
    <source>
        <dbReference type="ARBA" id="ARBA00022630"/>
    </source>
</evidence>
<dbReference type="FunFam" id="3.40.50.360:FF:000015">
    <property type="entry name" value="NADPH-dependent diflavin oxidoreductase 1"/>
    <property type="match status" value="1"/>
</dbReference>
<evidence type="ECO:0000259" key="11">
    <source>
        <dbReference type="PROSITE" id="PS51384"/>
    </source>
</evidence>
<keyword evidence="8" id="KW-0521">NADP</keyword>
<dbReference type="InterPro" id="IPR001433">
    <property type="entry name" value="OxRdtase_FAD/NAD-bd"/>
</dbReference>
<dbReference type="Gene3D" id="3.40.50.360">
    <property type="match status" value="1"/>
</dbReference>
<dbReference type="GO" id="GO:0005634">
    <property type="term" value="C:nucleus"/>
    <property type="evidence" value="ECO:0007669"/>
    <property type="project" value="UniProtKB-ARBA"/>
</dbReference>
<dbReference type="Pfam" id="PF00175">
    <property type="entry name" value="NAD_binding_1"/>
    <property type="match status" value="1"/>
</dbReference>
<evidence type="ECO:0000256" key="6">
    <source>
        <dbReference type="ARBA" id="ARBA00022643"/>
    </source>
</evidence>
<dbReference type="InterPro" id="IPR003097">
    <property type="entry name" value="CysJ-like_FAD-binding"/>
</dbReference>
<keyword evidence="4" id="KW-0963">Cytoplasm</keyword>